<keyword evidence="1" id="KW-0472">Membrane</keyword>
<evidence type="ECO:0000313" key="2">
    <source>
        <dbReference type="EMBL" id="CCC94386.1"/>
    </source>
</evidence>
<sequence length="422" mass="47873">MDMSRACGSSSLVEGYERDALSQLARRTGIISIRNALYGALGRILLGFVKVLAKSGLRKDLSKLLMGEIFSLNPLKWGFFFLGLSSFRLLQRAALSSCPLLPVSEKISYLIAGCLCSLPVLAMKEETKTELCAHAFVRALRALTSRHVLHLLPRRLREFKHYDIAVMCMSSSQILYAFVFAPYTLPDSYRMFLSKTSMIDERVVRSYAGLVRHRITPELVDLCMEKGREVPWDSDVHLNICCSCVHNGLTCNQFSLSLMRNNIIQVGLPLYLPLKILTFVIFKYKKMMREPSRSLYRATTSLVSSTLFLALYSVFVTRYACFTAQRNIRGGLLFALVSSLVGIVSFLEPKGRRVDLATYCFMFAIRSFVLTQYRFGRLPCVSQSGIFPLYFTSIAFLFFLHDHEPAHLDSRSRFVMKMVSCT</sequence>
<dbReference type="InterPro" id="IPR026749">
    <property type="entry name" value="Tmem135"/>
</dbReference>
<protein>
    <submittedName>
        <fullName evidence="2">Uncharacterized protein TCIL3000_10_11670</fullName>
    </submittedName>
</protein>
<dbReference type="VEuPathDB" id="TriTrypDB:TcIL3000_10_11670"/>
<feature type="transmembrane region" description="Helical" evidence="1">
    <location>
        <begin position="164"/>
        <end position="185"/>
    </location>
</feature>
<keyword evidence="1" id="KW-1133">Transmembrane helix</keyword>
<feature type="transmembrane region" description="Helical" evidence="1">
    <location>
        <begin position="381"/>
        <end position="400"/>
    </location>
</feature>
<gene>
    <name evidence="2" type="ORF">TCIL3000_10_11670</name>
</gene>
<keyword evidence="1" id="KW-0812">Transmembrane</keyword>
<reference evidence="2" key="1">
    <citation type="journal article" date="2012" name="Proc. Natl. Acad. Sci. U.S.A.">
        <title>Antigenic diversity is generated by distinct evolutionary mechanisms in African trypanosome species.</title>
        <authorList>
            <person name="Jackson A.P."/>
            <person name="Berry A."/>
            <person name="Aslett M."/>
            <person name="Allison H.C."/>
            <person name="Burton P."/>
            <person name="Vavrova-Anderson J."/>
            <person name="Brown R."/>
            <person name="Browne H."/>
            <person name="Corton N."/>
            <person name="Hauser H."/>
            <person name="Gamble J."/>
            <person name="Gilderthorp R."/>
            <person name="Marcello L."/>
            <person name="McQuillan J."/>
            <person name="Otto T.D."/>
            <person name="Quail M.A."/>
            <person name="Sanders M.J."/>
            <person name="van Tonder A."/>
            <person name="Ginger M.L."/>
            <person name="Field M.C."/>
            <person name="Barry J.D."/>
            <person name="Hertz-Fowler C."/>
            <person name="Berriman M."/>
        </authorList>
    </citation>
    <scope>NUCLEOTIDE SEQUENCE</scope>
    <source>
        <strain evidence="2">IL3000</strain>
    </source>
</reference>
<dbReference type="AlphaFoldDB" id="G0UYB9"/>
<organism evidence="2">
    <name type="scientific">Trypanosoma congolense (strain IL3000)</name>
    <dbReference type="NCBI Taxonomy" id="1068625"/>
    <lineage>
        <taxon>Eukaryota</taxon>
        <taxon>Discoba</taxon>
        <taxon>Euglenozoa</taxon>
        <taxon>Kinetoplastea</taxon>
        <taxon>Metakinetoplastina</taxon>
        <taxon>Trypanosomatida</taxon>
        <taxon>Trypanosomatidae</taxon>
        <taxon>Trypanosoma</taxon>
        <taxon>Nannomonas</taxon>
    </lineage>
</organism>
<feature type="transmembrane region" description="Helical" evidence="1">
    <location>
        <begin position="263"/>
        <end position="282"/>
    </location>
</feature>
<accession>G0UYB9</accession>
<evidence type="ECO:0000256" key="1">
    <source>
        <dbReference type="SAM" id="Phobius"/>
    </source>
</evidence>
<dbReference type="PANTHER" id="PTHR12459:SF15">
    <property type="entry name" value="TRANSMEMBRANE PROTEIN 135"/>
    <property type="match status" value="1"/>
</dbReference>
<dbReference type="PANTHER" id="PTHR12459">
    <property type="entry name" value="TRANSMEMBRANE PROTEIN 135-RELATED"/>
    <property type="match status" value="1"/>
</dbReference>
<name>G0UYB9_TRYCI</name>
<feature type="transmembrane region" description="Helical" evidence="1">
    <location>
        <begin position="328"/>
        <end position="347"/>
    </location>
</feature>
<feature type="transmembrane region" description="Helical" evidence="1">
    <location>
        <begin position="294"/>
        <end position="316"/>
    </location>
</feature>
<dbReference type="EMBL" id="HE575323">
    <property type="protein sequence ID" value="CCC94386.1"/>
    <property type="molecule type" value="Genomic_DNA"/>
</dbReference>
<proteinExistence type="predicted"/>